<reference evidence="1" key="1">
    <citation type="submission" date="2023-03" db="EMBL/GenBank/DDBJ databases">
        <title>Massive genome expansion in bonnet fungi (Mycena s.s.) driven by repeated elements and novel gene families across ecological guilds.</title>
        <authorList>
            <consortium name="Lawrence Berkeley National Laboratory"/>
            <person name="Harder C.B."/>
            <person name="Miyauchi S."/>
            <person name="Viragh M."/>
            <person name="Kuo A."/>
            <person name="Thoen E."/>
            <person name="Andreopoulos B."/>
            <person name="Lu D."/>
            <person name="Skrede I."/>
            <person name="Drula E."/>
            <person name="Henrissat B."/>
            <person name="Morin E."/>
            <person name="Kohler A."/>
            <person name="Barry K."/>
            <person name="LaButti K."/>
            <person name="Morin E."/>
            <person name="Salamov A."/>
            <person name="Lipzen A."/>
            <person name="Mereny Z."/>
            <person name="Hegedus B."/>
            <person name="Baldrian P."/>
            <person name="Stursova M."/>
            <person name="Weitz H."/>
            <person name="Taylor A."/>
            <person name="Grigoriev I.V."/>
            <person name="Nagy L.G."/>
            <person name="Martin F."/>
            <person name="Kauserud H."/>
        </authorList>
    </citation>
    <scope>NUCLEOTIDE SEQUENCE</scope>
    <source>
        <strain evidence="1">CBHHK002</strain>
    </source>
</reference>
<accession>A0AAD7AEK5</accession>
<protein>
    <submittedName>
        <fullName evidence="1">Uncharacterized protein</fullName>
    </submittedName>
</protein>
<keyword evidence="2" id="KW-1185">Reference proteome</keyword>
<dbReference type="InterPro" id="IPR032675">
    <property type="entry name" value="LRR_dom_sf"/>
</dbReference>
<dbReference type="Gene3D" id="3.80.10.10">
    <property type="entry name" value="Ribonuclease Inhibitor"/>
    <property type="match status" value="1"/>
</dbReference>
<dbReference type="AlphaFoldDB" id="A0AAD7AEK5"/>
<gene>
    <name evidence="1" type="ORF">DFH08DRAFT_1047468</name>
</gene>
<organism evidence="1 2">
    <name type="scientific">Mycena albidolilacea</name>
    <dbReference type="NCBI Taxonomy" id="1033008"/>
    <lineage>
        <taxon>Eukaryota</taxon>
        <taxon>Fungi</taxon>
        <taxon>Dikarya</taxon>
        <taxon>Basidiomycota</taxon>
        <taxon>Agaricomycotina</taxon>
        <taxon>Agaricomycetes</taxon>
        <taxon>Agaricomycetidae</taxon>
        <taxon>Agaricales</taxon>
        <taxon>Marasmiineae</taxon>
        <taxon>Mycenaceae</taxon>
        <taxon>Mycena</taxon>
    </lineage>
</organism>
<evidence type="ECO:0000313" key="2">
    <source>
        <dbReference type="Proteomes" id="UP001218218"/>
    </source>
</evidence>
<name>A0AAD7AEK5_9AGAR</name>
<dbReference type="EMBL" id="JARIHO010000008">
    <property type="protein sequence ID" value="KAJ7356676.1"/>
    <property type="molecule type" value="Genomic_DNA"/>
</dbReference>
<dbReference type="Proteomes" id="UP001218218">
    <property type="component" value="Unassembled WGS sequence"/>
</dbReference>
<proteinExistence type="predicted"/>
<comment type="caution">
    <text evidence="1">The sequence shown here is derived from an EMBL/GenBank/DDBJ whole genome shotgun (WGS) entry which is preliminary data.</text>
</comment>
<dbReference type="SUPFAM" id="SSF52047">
    <property type="entry name" value="RNI-like"/>
    <property type="match status" value="1"/>
</dbReference>
<evidence type="ECO:0000313" key="1">
    <source>
        <dbReference type="EMBL" id="KAJ7356676.1"/>
    </source>
</evidence>
<sequence length="375" mass="42387">MNNVTLRSYSAWAVTKNYTDSEKVLDHVNLQKDLDCARCSVSFLWVFYIKGAVAREWTWSHLSQHFRNVVVGTPELWTLTEADLSVEGSVEILKLYLEHSRTWKISTMLRDCSYSNAVEEGFLIGDRDLEMLVPFRDETAPYLQHLEIVYASRNDELPSLVMFSSRAPRLNSLKVDGFALQLPAAALTASLTHLELRRQQDLDINNFAMKIGFTSLHISIAEEACEYLLEIIDIFDTPALTELVIRGTHGDQIPLLLCSMGLPHSSFPALTTLSFIYTGSCNCEISDENRPSLAISSPLIVFPALSHLTLINQCYTEHLIRDILGPASESWPLLKIITLGVKNNLFEDVCGALTTMVNSKRHFPKTIFFVCRYLF</sequence>